<evidence type="ECO:0000313" key="1">
    <source>
        <dbReference type="EMBL" id="AMO54450.1"/>
    </source>
</evidence>
<dbReference type="KEGG" id="emp:EZMO1_0184"/>
<proteinExistence type="predicted"/>
<accession>A0A142B6S4</accession>
<dbReference type="Proteomes" id="UP000071065">
    <property type="component" value="Chromosome"/>
</dbReference>
<reference evidence="1 2" key="1">
    <citation type="journal article" date="2016" name="Front. Microbiol.">
        <title>Genomic Insight into the Host-Endosymbiont Relationship of Endozoicomonas montiporae CL-33(T) with its Coral Host.</title>
        <authorList>
            <person name="Ding J.-Y."/>
            <person name="Shiu J.-H."/>
            <person name="Chen W.-M."/>
            <person name="Chiang Y.-R."/>
            <person name="Tang S.-L."/>
        </authorList>
    </citation>
    <scope>NUCLEOTIDE SEQUENCE [LARGE SCALE GENOMIC DNA]</scope>
    <source>
        <strain evidence="1 2">CL-33</strain>
    </source>
</reference>
<sequence length="116" mass="13504">MKFVNRCVVNLKPAQPFIDWAKSLGADLPEDWSLEGGAYLLDEQDTEEDLNIIIDQHARDMMENELSAWEEDTARWPKERNAEQLRRWFQVHIAVAGFDLGREDLMRADLADLEVM</sequence>
<dbReference type="AlphaFoldDB" id="A0A142B6S4"/>
<evidence type="ECO:0000313" key="2">
    <source>
        <dbReference type="Proteomes" id="UP000071065"/>
    </source>
</evidence>
<dbReference type="RefSeq" id="WP_051790607.1">
    <property type="nucleotide sequence ID" value="NZ_CP013251.1"/>
</dbReference>
<gene>
    <name evidence="1" type="ORF">EZMO1_0184</name>
</gene>
<dbReference type="PATRIC" id="fig|570277.3.peg.191"/>
<dbReference type="STRING" id="570277.EZMO1_0184"/>
<organism evidence="1 2">
    <name type="scientific">Endozoicomonas montiporae CL-33</name>
    <dbReference type="NCBI Taxonomy" id="570277"/>
    <lineage>
        <taxon>Bacteria</taxon>
        <taxon>Pseudomonadati</taxon>
        <taxon>Pseudomonadota</taxon>
        <taxon>Gammaproteobacteria</taxon>
        <taxon>Oceanospirillales</taxon>
        <taxon>Endozoicomonadaceae</taxon>
        <taxon>Endozoicomonas</taxon>
    </lineage>
</organism>
<protein>
    <submittedName>
        <fullName evidence="1">Uncharacterized protein</fullName>
    </submittedName>
</protein>
<name>A0A142B6S4_9GAMM</name>
<dbReference type="OrthoDB" id="5737962at2"/>
<dbReference type="EMBL" id="CP013251">
    <property type="protein sequence ID" value="AMO54450.1"/>
    <property type="molecule type" value="Genomic_DNA"/>
</dbReference>